<protein>
    <recommendedName>
        <fullName evidence="1">DUF551 domain-containing protein</fullName>
    </recommendedName>
</protein>
<evidence type="ECO:0000313" key="2">
    <source>
        <dbReference type="EMBL" id="CAB4166210.1"/>
    </source>
</evidence>
<gene>
    <name evidence="2" type="ORF">UFOVP851_15</name>
</gene>
<dbReference type="InterPro" id="IPR007539">
    <property type="entry name" value="DUF551"/>
</dbReference>
<feature type="domain" description="DUF551" evidence="1">
    <location>
        <begin position="86"/>
        <end position="151"/>
    </location>
</feature>
<proteinExistence type="predicted"/>
<organism evidence="2">
    <name type="scientific">uncultured Caudovirales phage</name>
    <dbReference type="NCBI Taxonomy" id="2100421"/>
    <lineage>
        <taxon>Viruses</taxon>
        <taxon>Duplodnaviria</taxon>
        <taxon>Heunggongvirae</taxon>
        <taxon>Uroviricota</taxon>
        <taxon>Caudoviricetes</taxon>
        <taxon>Peduoviridae</taxon>
        <taxon>Maltschvirus</taxon>
        <taxon>Maltschvirus maltsch</taxon>
    </lineage>
</organism>
<accession>A0A6J5P2R5</accession>
<name>A0A6J5P2R5_9CAUD</name>
<sequence length="152" mass="16874">MKTPEQMAEEYGTGIDLCCGTSDIIIAAEKGFLAGYQAAKDQLADADKVMFCVYCNDTHKGNCAIGKGKNHPAFGFSEIVVKIESGWVSVKDRLPPPQTEVLWWNKTAHQAGVSSWEYMPHCNDTMIYWGDAGNVSIKNFTHWMPLPKPSEE</sequence>
<dbReference type="Pfam" id="PF04448">
    <property type="entry name" value="DUF551"/>
    <property type="match status" value="1"/>
</dbReference>
<dbReference type="EMBL" id="LR796790">
    <property type="protein sequence ID" value="CAB4166210.1"/>
    <property type="molecule type" value="Genomic_DNA"/>
</dbReference>
<reference evidence="2" key="1">
    <citation type="submission" date="2020-04" db="EMBL/GenBank/DDBJ databases">
        <authorList>
            <person name="Chiriac C."/>
            <person name="Salcher M."/>
            <person name="Ghai R."/>
            <person name="Kavagutti S V."/>
        </authorList>
    </citation>
    <scope>NUCLEOTIDE SEQUENCE</scope>
</reference>
<evidence type="ECO:0000259" key="1">
    <source>
        <dbReference type="Pfam" id="PF04448"/>
    </source>
</evidence>